<name>A0A9D4KNB5_DREPO</name>
<proteinExistence type="predicted"/>
<dbReference type="Proteomes" id="UP000828390">
    <property type="component" value="Unassembled WGS sequence"/>
</dbReference>
<accession>A0A9D4KNB5</accession>
<comment type="caution">
    <text evidence="1">The sequence shown here is derived from an EMBL/GenBank/DDBJ whole genome shotgun (WGS) entry which is preliminary data.</text>
</comment>
<dbReference type="AlphaFoldDB" id="A0A9D4KNB5"/>
<sequence>MERFWRVLEAQKHVGHYVQSRLTYRNKLQLLEDLQHRKSLTLALWEICRLLKCRLLNF</sequence>
<keyword evidence="2" id="KW-1185">Reference proteome</keyword>
<protein>
    <submittedName>
        <fullName evidence="1">Uncharacterized protein</fullName>
    </submittedName>
</protein>
<dbReference type="EMBL" id="JAIWYP010000004">
    <property type="protein sequence ID" value="KAH3842599.1"/>
    <property type="molecule type" value="Genomic_DNA"/>
</dbReference>
<organism evidence="1 2">
    <name type="scientific">Dreissena polymorpha</name>
    <name type="common">Zebra mussel</name>
    <name type="synonym">Mytilus polymorpha</name>
    <dbReference type="NCBI Taxonomy" id="45954"/>
    <lineage>
        <taxon>Eukaryota</taxon>
        <taxon>Metazoa</taxon>
        <taxon>Spiralia</taxon>
        <taxon>Lophotrochozoa</taxon>
        <taxon>Mollusca</taxon>
        <taxon>Bivalvia</taxon>
        <taxon>Autobranchia</taxon>
        <taxon>Heteroconchia</taxon>
        <taxon>Euheterodonta</taxon>
        <taxon>Imparidentia</taxon>
        <taxon>Neoheterodontei</taxon>
        <taxon>Myida</taxon>
        <taxon>Dreissenoidea</taxon>
        <taxon>Dreissenidae</taxon>
        <taxon>Dreissena</taxon>
    </lineage>
</organism>
<evidence type="ECO:0000313" key="2">
    <source>
        <dbReference type="Proteomes" id="UP000828390"/>
    </source>
</evidence>
<gene>
    <name evidence="1" type="ORF">DPMN_116097</name>
</gene>
<reference evidence="1" key="1">
    <citation type="journal article" date="2019" name="bioRxiv">
        <title>The Genome of the Zebra Mussel, Dreissena polymorpha: A Resource for Invasive Species Research.</title>
        <authorList>
            <person name="McCartney M.A."/>
            <person name="Auch B."/>
            <person name="Kono T."/>
            <person name="Mallez S."/>
            <person name="Zhang Y."/>
            <person name="Obille A."/>
            <person name="Becker A."/>
            <person name="Abrahante J.E."/>
            <person name="Garbe J."/>
            <person name="Badalamenti J.P."/>
            <person name="Herman A."/>
            <person name="Mangelson H."/>
            <person name="Liachko I."/>
            <person name="Sullivan S."/>
            <person name="Sone E.D."/>
            <person name="Koren S."/>
            <person name="Silverstein K.A.T."/>
            <person name="Beckman K.B."/>
            <person name="Gohl D.M."/>
        </authorList>
    </citation>
    <scope>NUCLEOTIDE SEQUENCE</scope>
    <source>
        <strain evidence="1">Duluth1</strain>
        <tissue evidence="1">Whole animal</tissue>
    </source>
</reference>
<reference evidence="1" key="2">
    <citation type="submission" date="2020-11" db="EMBL/GenBank/DDBJ databases">
        <authorList>
            <person name="McCartney M.A."/>
            <person name="Auch B."/>
            <person name="Kono T."/>
            <person name="Mallez S."/>
            <person name="Becker A."/>
            <person name="Gohl D.M."/>
            <person name="Silverstein K.A.T."/>
            <person name="Koren S."/>
            <person name="Bechman K.B."/>
            <person name="Herman A."/>
            <person name="Abrahante J.E."/>
            <person name="Garbe J."/>
        </authorList>
    </citation>
    <scope>NUCLEOTIDE SEQUENCE</scope>
    <source>
        <strain evidence="1">Duluth1</strain>
        <tissue evidence="1">Whole animal</tissue>
    </source>
</reference>
<evidence type="ECO:0000313" key="1">
    <source>
        <dbReference type="EMBL" id="KAH3842599.1"/>
    </source>
</evidence>